<dbReference type="RefSeq" id="XP_031855420.1">
    <property type="nucleotide sequence ID" value="XM_031999529.1"/>
</dbReference>
<dbReference type="GeneID" id="43583629"/>
<protein>
    <recommendedName>
        <fullName evidence="7">TECPR1-like DysF domain-containing protein</fullName>
    </recommendedName>
</protein>
<feature type="compositionally biased region" description="Low complexity" evidence="5">
    <location>
        <begin position="237"/>
        <end position="248"/>
    </location>
</feature>
<feature type="compositionally biased region" description="Polar residues" evidence="5">
    <location>
        <begin position="68"/>
        <end position="91"/>
    </location>
</feature>
<evidence type="ECO:0000256" key="4">
    <source>
        <dbReference type="ARBA" id="ARBA00023136"/>
    </source>
</evidence>
<name>A0A5E8BXA7_9ASCO</name>
<sequence length="1030" mass="113685">MNNLSDSKKEHADPNNSSSNSSIRSGVNWGSFIDTDGTPTTAVSSNYVSATSSISLLKPTLTSSIHESFQQRRLSSNSSIPTSFPQNDLNGSSSSPLFSSSTPQISSKSNWLLNPPATTLSPEFPSGVPSTAGINSEFPHSFSSLTPPLLKNTNTVAPPTIQDHAKISELASKGLPNNHSLTHTRSRSDPDTIGKPSKLNKIMNSLYKKEVHSSLAAGEASIVVPQPTHNPSSAYESLSSVARAASSSPTGNKQTPETKPAPPESKKDQPSSSSMTDKLIDKLVAAALPTSSLNMADAERRAVYMKSNPAFSIPVMGRNFSNMTARTGVVFEAYYSFLRIATWECPMHTISILGIYTIVVLNPRLIPTLPFIFILAYLMVPSYVYRHPPDPTIIDPDPTIESKVLSVISPADYSLSNPTYNSPSSSSSNSARANYITHNSTATDVLIHHNPSPVIAPGPPLGEPIIPKPVPEISREFFMNMVDTQNAMVLYIDGFDSVLAFLKRFAFFDGDETTSCLIYIFLMAGALFAYIFTPLIIKYTPWKVVFLIIGWGASIRMHPGYDHNKVIKPIKKKFKKTKEQGKKTFKKVVSKIKNRRSDSGSSFSLDNIFSGHSSKHDLPLEDSEENLNNIEIKHPEDVDELTEDIIDYSDLDEDSESEIEEEPQEKVPEELGNETSKLVPKIDDGPKSVFEQTLLFGRHFVVKAQEIFLSSNLRFLFLNPISNEFWTAIHTTAYAEFNSKEPHEQRTVEVFEIQFARGRAPISEVKTGKKLEASKKRIRYSNWEPSLYSTQSCLPRVKISTVYTSNSQQVQLQQILATLSSSSSNDSDKAEEADENEDKLEAEAAAASAAAAAASDPFILPGLVQLNEVLAPPFWQFIPGTQWKLDMKAVEWVSARGIKFEKLEADRTSEGEESEIIYSEDGTIAVDDDEKWVYDQIPITLETDGLPNNKNAKKDSKKKPSKKSDSSADGKPTGGSNEEESSKYFSWLTESSSQVASTPKASNECNVIWLRRRRWIRSCTRHTVVRDAAK</sequence>
<evidence type="ECO:0000256" key="5">
    <source>
        <dbReference type="SAM" id="MobiDB-lite"/>
    </source>
</evidence>
<dbReference type="Pfam" id="PF06398">
    <property type="entry name" value="Pex24p"/>
    <property type="match status" value="1"/>
</dbReference>
<feature type="region of interest" description="Disordered" evidence="5">
    <location>
        <begin position="68"/>
        <end position="114"/>
    </location>
</feature>
<evidence type="ECO:0000256" key="6">
    <source>
        <dbReference type="SAM" id="Phobius"/>
    </source>
</evidence>
<feature type="region of interest" description="Disordered" evidence="5">
    <location>
        <begin position="1"/>
        <end position="35"/>
    </location>
</feature>
<dbReference type="AlphaFoldDB" id="A0A5E8BXA7"/>
<evidence type="ECO:0000256" key="3">
    <source>
        <dbReference type="ARBA" id="ARBA00022989"/>
    </source>
</evidence>
<feature type="region of interest" description="Disordered" evidence="5">
    <location>
        <begin position="652"/>
        <end position="672"/>
    </location>
</feature>
<evidence type="ECO:0000259" key="7">
    <source>
        <dbReference type="Pfam" id="PF06398"/>
    </source>
</evidence>
<gene>
    <name evidence="8" type="ORF">SAPINGB_P004814</name>
</gene>
<feature type="region of interest" description="Disordered" evidence="5">
    <location>
        <begin position="821"/>
        <end position="844"/>
    </location>
</feature>
<evidence type="ECO:0000313" key="9">
    <source>
        <dbReference type="Proteomes" id="UP000398389"/>
    </source>
</evidence>
<feature type="region of interest" description="Disordered" evidence="5">
    <location>
        <begin position="228"/>
        <end position="274"/>
    </location>
</feature>
<keyword evidence="2 6" id="KW-0812">Transmembrane</keyword>
<dbReference type="GO" id="GO:0005778">
    <property type="term" value="C:peroxisomal membrane"/>
    <property type="evidence" value="ECO:0007669"/>
    <property type="project" value="UniProtKB-ARBA"/>
</dbReference>
<feature type="compositionally biased region" description="Low complexity" evidence="5">
    <location>
        <begin position="92"/>
        <end position="107"/>
    </location>
</feature>
<evidence type="ECO:0000256" key="1">
    <source>
        <dbReference type="ARBA" id="ARBA00004141"/>
    </source>
</evidence>
<feature type="region of interest" description="Disordered" evidence="5">
    <location>
        <begin position="944"/>
        <end position="983"/>
    </location>
</feature>
<dbReference type="GO" id="GO:0007031">
    <property type="term" value="P:peroxisome organization"/>
    <property type="evidence" value="ECO:0007669"/>
    <property type="project" value="TreeGrafter"/>
</dbReference>
<reference evidence="8 9" key="1">
    <citation type="submission" date="2019-09" db="EMBL/GenBank/DDBJ databases">
        <authorList>
            <person name="Brejova B."/>
        </authorList>
    </citation>
    <scope>NUCLEOTIDE SEQUENCE [LARGE SCALE GENOMIC DNA]</scope>
</reference>
<dbReference type="OrthoDB" id="74314at2759"/>
<dbReference type="PANTHER" id="PTHR28304">
    <property type="entry name" value="PEROXISOMAL MEMBRANE PROTEIN PEX29"/>
    <property type="match status" value="1"/>
</dbReference>
<keyword evidence="9" id="KW-1185">Reference proteome</keyword>
<feature type="transmembrane region" description="Helical" evidence="6">
    <location>
        <begin position="517"/>
        <end position="537"/>
    </location>
</feature>
<organism evidence="8 9">
    <name type="scientific">Magnusiomyces paraingens</name>
    <dbReference type="NCBI Taxonomy" id="2606893"/>
    <lineage>
        <taxon>Eukaryota</taxon>
        <taxon>Fungi</taxon>
        <taxon>Dikarya</taxon>
        <taxon>Ascomycota</taxon>
        <taxon>Saccharomycotina</taxon>
        <taxon>Dipodascomycetes</taxon>
        <taxon>Dipodascales</taxon>
        <taxon>Dipodascaceae</taxon>
        <taxon>Magnusiomyces</taxon>
    </lineage>
</organism>
<evidence type="ECO:0000256" key="2">
    <source>
        <dbReference type="ARBA" id="ARBA00022692"/>
    </source>
</evidence>
<feature type="region of interest" description="Disordered" evidence="5">
    <location>
        <begin position="173"/>
        <end position="197"/>
    </location>
</feature>
<dbReference type="InterPro" id="IPR052816">
    <property type="entry name" value="Peroxisomal_Membrane_PEX28-32"/>
</dbReference>
<proteinExistence type="predicted"/>
<dbReference type="PANTHER" id="PTHR28304:SF2">
    <property type="entry name" value="PEROXISOMAL MEMBRANE PROTEIN PEX29"/>
    <property type="match status" value="1"/>
</dbReference>
<feature type="domain" description="TECPR1-like DysF" evidence="7">
    <location>
        <begin position="311"/>
        <end position="564"/>
    </location>
</feature>
<dbReference type="Proteomes" id="UP000398389">
    <property type="component" value="Unassembled WGS sequence"/>
</dbReference>
<keyword evidence="3 6" id="KW-1133">Transmembrane helix</keyword>
<feature type="compositionally biased region" description="Acidic residues" evidence="5">
    <location>
        <begin position="652"/>
        <end position="663"/>
    </location>
</feature>
<accession>A0A5E8BXA7</accession>
<keyword evidence="4 6" id="KW-0472">Membrane</keyword>
<feature type="compositionally biased region" description="Basic and acidic residues" evidence="5">
    <location>
        <begin position="1"/>
        <end position="13"/>
    </location>
</feature>
<comment type="subcellular location">
    <subcellularLocation>
        <location evidence="1">Membrane</location>
        <topology evidence="1">Multi-pass membrane protein</topology>
    </subcellularLocation>
</comment>
<dbReference type="InterPro" id="IPR010482">
    <property type="entry name" value="TECPR1-like_DysF"/>
</dbReference>
<feature type="compositionally biased region" description="Acidic residues" evidence="5">
    <location>
        <begin position="829"/>
        <end position="840"/>
    </location>
</feature>
<evidence type="ECO:0000313" key="8">
    <source>
        <dbReference type="EMBL" id="VVT56103.1"/>
    </source>
</evidence>
<dbReference type="EMBL" id="CABVLU010000004">
    <property type="protein sequence ID" value="VVT56103.1"/>
    <property type="molecule type" value="Genomic_DNA"/>
</dbReference>